<keyword evidence="2" id="KW-1185">Reference proteome</keyword>
<accession>A0A1H9ZI79</accession>
<name>A0A1H9ZI79_9FIRM</name>
<sequence length="211" mass="23949">MEALDLKKMEECFIKEIDDNPRGHQIVKGKNPIILTAPHSVSHLREEKEKIGEFRTGVIVQLIGELSGCHRAYKTKNLGDDANYDRDCNFKSDLLEYIKENDIKLVLDFHLSSPNRAFSIDIGTGRRSLIQGREDLLSCIKGGFEAVYQNVEVDDTFPGSYPHTVSATASRELGIPAFQIEINWSKVDDYEKTKIFVNTMAKMINKLEELL</sequence>
<protein>
    <recommendedName>
        <fullName evidence="3">N-formylglutamate amidohydrolase</fullName>
    </recommendedName>
</protein>
<evidence type="ECO:0000313" key="2">
    <source>
        <dbReference type="Proteomes" id="UP000199568"/>
    </source>
</evidence>
<dbReference type="EMBL" id="FOHU01000002">
    <property type="protein sequence ID" value="SES81352.1"/>
    <property type="molecule type" value="Genomic_DNA"/>
</dbReference>
<dbReference type="Proteomes" id="UP000199568">
    <property type="component" value="Unassembled WGS sequence"/>
</dbReference>
<dbReference type="AlphaFoldDB" id="A0A1H9ZI79"/>
<proteinExistence type="predicted"/>
<reference evidence="1 2" key="1">
    <citation type="submission" date="2016-10" db="EMBL/GenBank/DDBJ databases">
        <authorList>
            <person name="de Groot N.N."/>
        </authorList>
    </citation>
    <scope>NUCLEOTIDE SEQUENCE [LARGE SCALE GENOMIC DNA]</scope>
    <source>
        <strain evidence="1 2">DSM 18979</strain>
    </source>
</reference>
<organism evidence="1 2">
    <name type="scientific">Natronincola peptidivorans</name>
    <dbReference type="NCBI Taxonomy" id="426128"/>
    <lineage>
        <taxon>Bacteria</taxon>
        <taxon>Bacillati</taxon>
        <taxon>Bacillota</taxon>
        <taxon>Clostridia</taxon>
        <taxon>Peptostreptococcales</taxon>
        <taxon>Natronincolaceae</taxon>
        <taxon>Natronincola</taxon>
    </lineage>
</organism>
<evidence type="ECO:0008006" key="3">
    <source>
        <dbReference type="Google" id="ProtNLM"/>
    </source>
</evidence>
<evidence type="ECO:0000313" key="1">
    <source>
        <dbReference type="EMBL" id="SES81352.1"/>
    </source>
</evidence>
<dbReference type="OrthoDB" id="2962133at2"/>
<gene>
    <name evidence="1" type="ORF">SAMN05660297_00565</name>
</gene>
<dbReference type="STRING" id="426128.SAMN05660297_00565"/>
<dbReference type="RefSeq" id="WP_090439026.1">
    <property type="nucleotide sequence ID" value="NZ_FOHU01000002.1"/>
</dbReference>